<keyword evidence="4" id="KW-0472">Membrane</keyword>
<dbReference type="InterPro" id="IPR007452">
    <property type="entry name" value="TamB_C"/>
</dbReference>
<dbReference type="GO" id="GO:0005886">
    <property type="term" value="C:plasma membrane"/>
    <property type="evidence" value="ECO:0007669"/>
    <property type="project" value="InterPro"/>
</dbReference>
<organism evidence="6 7">
    <name type="scientific">Pseudomonas baltica</name>
    <dbReference type="NCBI Taxonomy" id="2762576"/>
    <lineage>
        <taxon>Bacteria</taxon>
        <taxon>Pseudomonadati</taxon>
        <taxon>Pseudomonadota</taxon>
        <taxon>Gammaproteobacteria</taxon>
        <taxon>Pseudomonadales</taxon>
        <taxon>Pseudomonadaceae</taxon>
        <taxon>Pseudomonas</taxon>
    </lineage>
</organism>
<dbReference type="RefSeq" id="WP_185793446.1">
    <property type="nucleotide sequence ID" value="NZ_JACMYH010000001.1"/>
</dbReference>
<evidence type="ECO:0000256" key="4">
    <source>
        <dbReference type="ARBA" id="ARBA00023136"/>
    </source>
</evidence>
<proteinExistence type="predicted"/>
<evidence type="ECO:0000259" key="5">
    <source>
        <dbReference type="Pfam" id="PF04357"/>
    </source>
</evidence>
<dbReference type="PANTHER" id="PTHR36985:SF1">
    <property type="entry name" value="TRANSLOCATION AND ASSEMBLY MODULE SUBUNIT TAMB"/>
    <property type="match status" value="1"/>
</dbReference>
<dbReference type="AlphaFoldDB" id="A0A7X1G2S8"/>
<comment type="caution">
    <text evidence="6">The sequence shown here is derived from an EMBL/GenBank/DDBJ whole genome shotgun (WGS) entry which is preliminary data.</text>
</comment>
<dbReference type="GO" id="GO:0097347">
    <property type="term" value="C:TAM protein secretion complex"/>
    <property type="evidence" value="ECO:0007669"/>
    <property type="project" value="TreeGrafter"/>
</dbReference>
<keyword evidence="7" id="KW-1185">Reference proteome</keyword>
<evidence type="ECO:0000313" key="6">
    <source>
        <dbReference type="EMBL" id="MBC2677435.1"/>
    </source>
</evidence>
<dbReference type="GO" id="GO:0009306">
    <property type="term" value="P:protein secretion"/>
    <property type="evidence" value="ECO:0007669"/>
    <property type="project" value="InterPro"/>
</dbReference>
<reference evidence="6 7" key="1">
    <citation type="submission" date="2020-08" db="EMBL/GenBank/DDBJ databases">
        <title>Pseudomonas sp. nov.</title>
        <authorList>
            <person name="Gieschler S."/>
            <person name="Fiedler G."/>
            <person name="Brinks E."/>
            <person name="Boehnlein C."/>
            <person name="Franz C.M.A.P."/>
            <person name="Kabisch J."/>
        </authorList>
    </citation>
    <scope>NUCLEOTIDE SEQUENCE [LARGE SCALE GENOMIC DNA]</scope>
    <source>
        <strain evidence="6 7">MBT-2</strain>
    </source>
</reference>
<gene>
    <name evidence="6" type="ORF">H7993_03440</name>
</gene>
<accession>A0A7X1G2S8</accession>
<evidence type="ECO:0000256" key="1">
    <source>
        <dbReference type="ARBA" id="ARBA00004167"/>
    </source>
</evidence>
<evidence type="ECO:0000256" key="2">
    <source>
        <dbReference type="ARBA" id="ARBA00022692"/>
    </source>
</evidence>
<name>A0A7X1G2S8_9PSED</name>
<protein>
    <submittedName>
        <fullName evidence="6">Translocation/assembly module TamB</fullName>
    </submittedName>
</protein>
<keyword evidence="2" id="KW-0812">Transmembrane</keyword>
<feature type="domain" description="Translocation and assembly module TamB C-terminal" evidence="5">
    <location>
        <begin position="904"/>
        <end position="1229"/>
    </location>
</feature>
<sequence length="1229" mass="131142">MKRGLLISLGAVAALLLTVIVAVSLVLGTQAGSRWALARVPGLTLENFSGRLGGHWQADRLVWQQQATRVEVQALELAWSPACLWRMTLCIDTLHTGAILAQLPASEEPAGSGPIVLPDLQLPVAIELGDVRIDSLELDGVQQLSGLELAAHWTADGLKIDRAHLQRDELVLDVHGTLRPGGQWPLDLDAQVQLPAVDDKPWQVTLNATGDLLDTLTLDGESSGYLPALITGTVQPLAEHLPAQLRIQSEAFKPSAGLPDTLAFNQLELLAKGDLQAGYAIDGRASLPAEQSPMTLLLGARVDAKGAVVQALDISSSAQQHLRLSGSLDWQQGLAAKARIDWLDFPWHRLYPVIAEPAVKVRRFNGEIDYSDGKYLGNLKGAFDGPAGAFTLVTPFSGDLQQVFLPQLELVAGQGKAAGHLNVKFADGIVWDTALALSAIDPAYWVAQMPGSLAGPLRSTGEFKNERLSLDADLDLKGRLRGQPAVLQAKAQGAGERWTLGNLDVRLGDNRIKGQGSLQQGVEGRLDIDLARLGQLWPGLQGRLKGQMDAAGTLQAPQGKLKLVGQQLAMDSNRLQNLTLDAGLDGAQRGTLDLTAAGIRAGATDLGTLSAKASGDIKRQQVQLALKGPQLALATSLDGTLDKGFTAQSSWRGRLASGSVQAGGQDWRLQAPARLEYLAGGQVNFGAHCWRSGQASLCGEDQRLAPEPRLRYHLKQFPLDSLAQWLPKDFAWEGLLNADVAVDVPASGPAGEITVDAGNGTLRVRNDQQWVDFPYQTLRLTSRLNPKRIDTELNFRGDRLGQLQVIAQIDPIPESKPVTGSFRLAGLDLSIARPFVPMVETLKGQLDGSGQITGSLMAPQVNGNVRLSGGEIAGPELPTTLEDLQLQAQIAGESVRLQGSWKSGKTGQGSLGGTVAWADALDVDVQLKGSRLPINVEPYATLEAAPDLRIQMNGERLAVVGKVFIPKGAIVVRQLPPSTVKLSDDVVIVGNQTEQGKTPLPMAIDIDVEVGQEKLTFNGFGLSANLAGHVHIGDNLDTRGELALNDGRYNAYGQRLTIRRARLLFAGPISQPYLDIEAIRTTGDVIAGIRLTGNAEQPTSEVFSEPTMSQEQALSYLVLGRPLGNGGEDNNMLAQAALGLGLMGSSGVTSKLATDLGIEDFQLDTQGSGDATSVVASGNISEKLSLRYGVGVFEPANTIALRYLLSKRLYLEVASGVASSLDLFYKRDF</sequence>
<dbReference type="Pfam" id="PF04357">
    <property type="entry name" value="TamB"/>
    <property type="match status" value="1"/>
</dbReference>
<keyword evidence="3" id="KW-1133">Transmembrane helix</keyword>
<dbReference type="Proteomes" id="UP000546173">
    <property type="component" value="Unassembled WGS sequence"/>
</dbReference>
<dbReference type="PANTHER" id="PTHR36985">
    <property type="entry name" value="TRANSLOCATION AND ASSEMBLY MODULE SUBUNIT TAMB"/>
    <property type="match status" value="1"/>
</dbReference>
<dbReference type="EMBL" id="JACMYH010000001">
    <property type="protein sequence ID" value="MBC2677435.1"/>
    <property type="molecule type" value="Genomic_DNA"/>
</dbReference>
<comment type="subcellular location">
    <subcellularLocation>
        <location evidence="1">Membrane</location>
        <topology evidence="1">Single-pass membrane protein</topology>
    </subcellularLocation>
</comment>
<evidence type="ECO:0000256" key="3">
    <source>
        <dbReference type="ARBA" id="ARBA00022989"/>
    </source>
</evidence>
<evidence type="ECO:0000313" key="7">
    <source>
        <dbReference type="Proteomes" id="UP000546173"/>
    </source>
</evidence>